<gene>
    <name evidence="2" type="ORF">O6R05_04950</name>
</gene>
<protein>
    <submittedName>
        <fullName evidence="2">Phospholipase D family protein</fullName>
    </submittedName>
</protein>
<dbReference type="Proteomes" id="UP001210339">
    <property type="component" value="Chromosome"/>
</dbReference>
<accession>A0ABY7QTN5</accession>
<sequence length="472" mass="53127">MQSPSVKLSKLVLWIVIALIVLPILYALTTQNPKGTNVHGEFHDAEATFIYDLSAEKDGTALRRHNIFAQEMDLIRQATSFLVVDLFLYNDNYTPTGLDYPKQVQAMTDLLIAKKVANPQMPIIFITDPINNFYGAYLQSHIKRLMDAGIDVTITDHNTMRDSNPLISGPYRAYFQWFGTSGKGWLPNFFQKDGPKVTLRSVLKLANFKGNHRKVLISDKEAIVASANPHDPSAFHSNVAIRFKGSAIKDLLHSELALIARSYPALEAFEPNPVTSTDELKIATEGAIGKNLHSAIAATHPGDAIDIAIFYISDFTLLNDLGEAADRGVKVRIIADLNKDAFGIEKNGSPNRPALSELIDEHPAIQLRWYNTHGEQFHTKMAHITYRDRPAIAILGSANFTRRNLRDFNLETDVVLKMDRKSPLHDAMTRYFTTLWHNNGAQYTLEPQTFYESGFIRRTLWKIQEVTGLCTW</sequence>
<evidence type="ECO:0000259" key="1">
    <source>
        <dbReference type="Pfam" id="PF13091"/>
    </source>
</evidence>
<dbReference type="Gene3D" id="3.30.870.10">
    <property type="entry name" value="Endonuclease Chain A"/>
    <property type="match status" value="2"/>
</dbReference>
<evidence type="ECO:0000313" key="2">
    <source>
        <dbReference type="EMBL" id="WBW49360.1"/>
    </source>
</evidence>
<dbReference type="Pfam" id="PF13091">
    <property type="entry name" value="PLDc_2"/>
    <property type="match status" value="1"/>
</dbReference>
<dbReference type="EMBL" id="CP115667">
    <property type="protein sequence ID" value="WBW49360.1"/>
    <property type="molecule type" value="Genomic_DNA"/>
</dbReference>
<evidence type="ECO:0000313" key="3">
    <source>
        <dbReference type="Proteomes" id="UP001210339"/>
    </source>
</evidence>
<dbReference type="CDD" id="cd09129">
    <property type="entry name" value="PLDc_unchar2_1"/>
    <property type="match status" value="1"/>
</dbReference>
<dbReference type="InterPro" id="IPR025202">
    <property type="entry name" value="PLD-like_dom"/>
</dbReference>
<dbReference type="CDD" id="cd09130">
    <property type="entry name" value="PLDc_unchar2_2"/>
    <property type="match status" value="1"/>
</dbReference>
<name>A0ABY7QTN5_9FIRM</name>
<dbReference type="RefSeq" id="WP_271190892.1">
    <property type="nucleotide sequence ID" value="NZ_CP115667.1"/>
</dbReference>
<proteinExistence type="predicted"/>
<reference evidence="2 3" key="1">
    <citation type="submission" date="2023-01" db="EMBL/GenBank/DDBJ databases">
        <authorList>
            <person name="Lee S.H."/>
            <person name="Jung H.S."/>
            <person name="Yun J.U."/>
        </authorList>
    </citation>
    <scope>NUCLEOTIDE SEQUENCE [LARGE SCALE GENOMIC DNA]</scope>
    <source>
        <strain evidence="2 3">CBA3646</strain>
    </source>
</reference>
<keyword evidence="3" id="KW-1185">Reference proteome</keyword>
<organism evidence="2 3">
    <name type="scientific">Peptoniphilus equinus</name>
    <dbReference type="NCBI Taxonomy" id="3016343"/>
    <lineage>
        <taxon>Bacteria</taxon>
        <taxon>Bacillati</taxon>
        <taxon>Bacillota</taxon>
        <taxon>Tissierellia</taxon>
        <taxon>Tissierellales</taxon>
        <taxon>Peptoniphilaceae</taxon>
        <taxon>Peptoniphilus</taxon>
    </lineage>
</organism>
<dbReference type="SUPFAM" id="SSF56024">
    <property type="entry name" value="Phospholipase D/nuclease"/>
    <property type="match status" value="2"/>
</dbReference>
<feature type="domain" description="Phospholipase D-like" evidence="1">
    <location>
        <begin position="300"/>
        <end position="436"/>
    </location>
</feature>